<dbReference type="Pfam" id="PF15086">
    <property type="entry name" value="UPF0542"/>
    <property type="match status" value="1"/>
</dbReference>
<evidence type="ECO:0000256" key="5">
    <source>
        <dbReference type="ARBA" id="ARBA00022989"/>
    </source>
</evidence>
<keyword evidence="7 9" id="KW-0472">Membrane</keyword>
<evidence type="ECO:0000256" key="7">
    <source>
        <dbReference type="ARBA" id="ARBA00023136"/>
    </source>
</evidence>
<evidence type="ECO:0000313" key="11">
    <source>
        <dbReference type="Proteomes" id="UP001497525"/>
    </source>
</evidence>
<proteinExistence type="inferred from homology"/>
<dbReference type="InterPro" id="IPR027877">
    <property type="entry name" value="Smim15"/>
</dbReference>
<evidence type="ECO:0000256" key="9">
    <source>
        <dbReference type="SAM" id="Phobius"/>
    </source>
</evidence>
<organism evidence="10 11">
    <name type="scientific">Calicophoron daubneyi</name>
    <name type="common">Rumen fluke</name>
    <name type="synonym">Paramphistomum daubneyi</name>
    <dbReference type="NCBI Taxonomy" id="300641"/>
    <lineage>
        <taxon>Eukaryota</taxon>
        <taxon>Metazoa</taxon>
        <taxon>Spiralia</taxon>
        <taxon>Lophotrochozoa</taxon>
        <taxon>Platyhelminthes</taxon>
        <taxon>Trematoda</taxon>
        <taxon>Digenea</taxon>
        <taxon>Plagiorchiida</taxon>
        <taxon>Pronocephalata</taxon>
        <taxon>Paramphistomoidea</taxon>
        <taxon>Paramphistomidae</taxon>
        <taxon>Calicophoron</taxon>
    </lineage>
</organism>
<evidence type="ECO:0000256" key="1">
    <source>
        <dbReference type="ARBA" id="ARBA00004167"/>
    </source>
</evidence>
<keyword evidence="5 9" id="KW-1133">Transmembrane helix</keyword>
<comment type="caution">
    <text evidence="10">The sequence shown here is derived from an EMBL/GenBank/DDBJ whole genome shotgun (WGS) entry which is preliminary data.</text>
</comment>
<dbReference type="EMBL" id="CAXLJL010000933">
    <property type="protein sequence ID" value="CAL5141717.1"/>
    <property type="molecule type" value="Genomic_DNA"/>
</dbReference>
<dbReference type="GO" id="GO:0016020">
    <property type="term" value="C:membrane"/>
    <property type="evidence" value="ECO:0007669"/>
    <property type="project" value="UniProtKB-SubCell"/>
</dbReference>
<comment type="similarity">
    <text evidence="2">Belongs to the SMIM15 family.</text>
</comment>
<accession>A0AAV2TXZ5</accession>
<keyword evidence="4 9" id="KW-0812">Transmembrane</keyword>
<protein>
    <recommendedName>
        <fullName evidence="3">Small integral membrane protein 15</fullName>
    </recommendedName>
</protein>
<feature type="compositionally biased region" description="Basic residues" evidence="8">
    <location>
        <begin position="89"/>
        <end position="106"/>
    </location>
</feature>
<evidence type="ECO:0000256" key="2">
    <source>
        <dbReference type="ARBA" id="ARBA00006758"/>
    </source>
</evidence>
<sequence length="106" mass="12153">MRMDNIPSEAVIENISNRLENLTLGDAPKDWYGWFAFMGLKLALHVAKDPWGFLASVMLMVTPLFLISAYCAYKLAKEVKKQEEEKKLKEKRKAVIAKSRRHAKAD</sequence>
<keyword evidence="6" id="KW-0175">Coiled coil</keyword>
<evidence type="ECO:0000256" key="4">
    <source>
        <dbReference type="ARBA" id="ARBA00022692"/>
    </source>
</evidence>
<dbReference type="PANTHER" id="PTHR28644">
    <property type="entry name" value="SMALL INTEGRAL MEMBRANE PROTEIN 15"/>
    <property type="match status" value="1"/>
</dbReference>
<feature type="region of interest" description="Disordered" evidence="8">
    <location>
        <begin position="82"/>
        <end position="106"/>
    </location>
</feature>
<gene>
    <name evidence="10" type="ORF">CDAUBV1_LOCUS17042</name>
</gene>
<feature type="transmembrane region" description="Helical" evidence="9">
    <location>
        <begin position="51"/>
        <end position="73"/>
    </location>
</feature>
<reference evidence="10" key="1">
    <citation type="submission" date="2024-06" db="EMBL/GenBank/DDBJ databases">
        <authorList>
            <person name="Liu X."/>
            <person name="Lenzi L."/>
            <person name="Haldenby T S."/>
            <person name="Uol C."/>
        </authorList>
    </citation>
    <scope>NUCLEOTIDE SEQUENCE</scope>
</reference>
<evidence type="ECO:0000256" key="8">
    <source>
        <dbReference type="SAM" id="MobiDB-lite"/>
    </source>
</evidence>
<name>A0AAV2TXZ5_CALDB</name>
<dbReference type="Proteomes" id="UP001497525">
    <property type="component" value="Unassembled WGS sequence"/>
</dbReference>
<comment type="subcellular location">
    <subcellularLocation>
        <location evidence="1">Membrane</location>
        <topology evidence="1">Single-pass membrane protein</topology>
    </subcellularLocation>
</comment>
<dbReference type="AlphaFoldDB" id="A0AAV2TXZ5"/>
<evidence type="ECO:0000256" key="6">
    <source>
        <dbReference type="ARBA" id="ARBA00023054"/>
    </source>
</evidence>
<evidence type="ECO:0000313" key="10">
    <source>
        <dbReference type="EMBL" id="CAL5141717.1"/>
    </source>
</evidence>
<evidence type="ECO:0000256" key="3">
    <source>
        <dbReference type="ARBA" id="ARBA00017904"/>
    </source>
</evidence>
<dbReference type="PANTHER" id="PTHR28644:SF1">
    <property type="entry name" value="SMALL INTEGRAL MEMBRANE PROTEIN 15"/>
    <property type="match status" value="1"/>
</dbReference>